<feature type="region of interest" description="Disordered" evidence="10">
    <location>
        <begin position="1975"/>
        <end position="2028"/>
    </location>
</feature>
<dbReference type="EMBL" id="ABJB010298990">
    <property type="status" value="NOT_ANNOTATED_CDS"/>
    <property type="molecule type" value="Genomic_DNA"/>
</dbReference>
<dbReference type="EMBL" id="ABJB010420116">
    <property type="status" value="NOT_ANNOTATED_CDS"/>
    <property type="molecule type" value="Genomic_DNA"/>
</dbReference>
<comment type="similarity">
    <text evidence="2 9">Belongs to the Mediator complex subunit 13 family.</text>
</comment>
<feature type="region of interest" description="Disordered" evidence="10">
    <location>
        <begin position="1654"/>
        <end position="1712"/>
    </location>
</feature>
<keyword evidence="6 9" id="KW-0010">Activator</keyword>
<dbReference type="Pfam" id="PF06333">
    <property type="entry name" value="Med13_C"/>
    <property type="match status" value="1"/>
</dbReference>
<feature type="domain" description="Mediator complex subunit Med13 N-terminal" evidence="12">
    <location>
        <begin position="14"/>
        <end position="124"/>
    </location>
</feature>
<keyword evidence="16" id="KW-1185">Reference proteome</keyword>
<feature type="region of interest" description="Disordered" evidence="10">
    <location>
        <begin position="647"/>
        <end position="873"/>
    </location>
</feature>
<dbReference type="STRING" id="6945.B7QD64"/>
<keyword evidence="8 9" id="KW-0539">Nucleus</keyword>
<evidence type="ECO:0000256" key="7">
    <source>
        <dbReference type="ARBA" id="ARBA00023163"/>
    </source>
</evidence>
<dbReference type="InterPro" id="IPR009401">
    <property type="entry name" value="Med13_C"/>
</dbReference>
<accession>B7QD64</accession>
<proteinExistence type="inferred from homology"/>
<dbReference type="PaxDb" id="6945-B7QD64"/>
<keyword evidence="7 9" id="KW-0804">Transcription</keyword>
<feature type="compositionally biased region" description="Low complexity" evidence="10">
    <location>
        <begin position="1601"/>
        <end position="1612"/>
    </location>
</feature>
<feature type="compositionally biased region" description="Polar residues" evidence="10">
    <location>
        <begin position="744"/>
        <end position="757"/>
    </location>
</feature>
<evidence type="ECO:0000259" key="11">
    <source>
        <dbReference type="Pfam" id="PF06333"/>
    </source>
</evidence>
<dbReference type="Pfam" id="PF11597">
    <property type="entry name" value="Med13_N"/>
    <property type="match status" value="1"/>
</dbReference>
<evidence type="ECO:0000313" key="15">
    <source>
        <dbReference type="EnsemblMetazoa" id="ISCW022893-PA"/>
    </source>
</evidence>
<dbReference type="EMBL" id="ABJB011058591">
    <property type="status" value="NOT_ANNOTATED_CDS"/>
    <property type="molecule type" value="Genomic_DNA"/>
</dbReference>
<feature type="compositionally biased region" description="Pro residues" evidence="10">
    <location>
        <begin position="275"/>
        <end position="291"/>
    </location>
</feature>
<dbReference type="OrthoDB" id="103819at2759"/>
<feature type="region of interest" description="Disordered" evidence="10">
    <location>
        <begin position="1569"/>
        <end position="1630"/>
    </location>
</feature>
<dbReference type="VEuPathDB" id="VectorBase:ISCW022893"/>
<dbReference type="FunCoup" id="B7QD64">
    <property type="interactions" value="1174"/>
</dbReference>
<feature type="compositionally biased region" description="Low complexity" evidence="10">
    <location>
        <begin position="574"/>
        <end position="599"/>
    </location>
</feature>
<feature type="region of interest" description="Disordered" evidence="10">
    <location>
        <begin position="432"/>
        <end position="607"/>
    </location>
</feature>
<dbReference type="EnsemblMetazoa" id="ISCW022893-RA">
    <property type="protein sequence ID" value="ISCW022893-PA"/>
    <property type="gene ID" value="ISCW022893"/>
</dbReference>
<dbReference type="EMBL" id="ABJB010932724">
    <property type="status" value="NOT_ANNOTATED_CDS"/>
    <property type="molecule type" value="Genomic_DNA"/>
</dbReference>
<comment type="subunit">
    <text evidence="9">Component of the Mediator complex.</text>
</comment>
<evidence type="ECO:0000256" key="6">
    <source>
        <dbReference type="ARBA" id="ARBA00023159"/>
    </source>
</evidence>
<organism>
    <name type="scientific">Ixodes scapularis</name>
    <name type="common">Black-legged tick</name>
    <name type="synonym">Deer tick</name>
    <dbReference type="NCBI Taxonomy" id="6945"/>
    <lineage>
        <taxon>Eukaryota</taxon>
        <taxon>Metazoa</taxon>
        <taxon>Ecdysozoa</taxon>
        <taxon>Arthropoda</taxon>
        <taxon>Chelicerata</taxon>
        <taxon>Arachnida</taxon>
        <taxon>Acari</taxon>
        <taxon>Parasitiformes</taxon>
        <taxon>Ixodida</taxon>
        <taxon>Ixodoidea</taxon>
        <taxon>Ixodidae</taxon>
        <taxon>Ixodinae</taxon>
        <taxon>Ixodes</taxon>
    </lineage>
</organism>
<evidence type="ECO:0000256" key="9">
    <source>
        <dbReference type="RuleBase" id="RU364134"/>
    </source>
</evidence>
<feature type="region of interest" description="Disordered" evidence="10">
    <location>
        <begin position="886"/>
        <end position="905"/>
    </location>
</feature>
<dbReference type="VEuPathDB" id="VectorBase:ISCP_027200"/>
<comment type="function">
    <text evidence="9">Component of the Mediator complex, a coactivator involved in regulated transcription of nearly all RNA polymerase II-dependent genes. Mediator functions as a bridge to convey information from gene-specific regulatory proteins to the basal RNA polymerase II transcription machinery. Mediator is recruited to promoters by direct interactions with regulatory proteins and serves as a scaffold for the assembly of a functional preinitiation complex with RNA polymerase II and the general transcription factors.</text>
</comment>
<feature type="domain" description="Mediator complex subunit Med13 C-terminal" evidence="11">
    <location>
        <begin position="1884"/>
        <end position="2142"/>
    </location>
</feature>
<evidence type="ECO:0000313" key="16">
    <source>
        <dbReference type="Proteomes" id="UP000001555"/>
    </source>
</evidence>
<evidence type="ECO:0000256" key="10">
    <source>
        <dbReference type="SAM" id="MobiDB-lite"/>
    </source>
</evidence>
<keyword evidence="5 9" id="KW-0805">Transcription regulation</keyword>
<dbReference type="GO" id="GO:0016592">
    <property type="term" value="C:mediator complex"/>
    <property type="evidence" value="ECO:0000318"/>
    <property type="project" value="GO_Central"/>
</dbReference>
<sequence length="2155" mass="224698">TEQGSWENGLSYECRSLLFKALHNLIQRCLLSRGFTRLGKWFLQPCDTSEKDRGGPQLTFAFHFFVHGDSTVCASVDVRQHPAIYRLSRHHLLQTQAGTHTPTKVILGPFGLAGTLTGQGYKETDAATQTLLSEWHQFFPLPPHASAVPQRGDATPPGGDEELLPCAVEALVGGVKLRYPSAYVFVVETDEPAGRQETPPVAPNPATPVPNPGAPLCGPHLPRGGPPGYPGGMKLPPGLTGVLTPPTSPRDPGYFHHGGGAHLRGPGQVAAAGGPGPPGRPACPPAPPPSSIVPADGPPVAVVAHKTKGAAWQDGLLSRGPCEDEPGGWDFVEPCGQTHCFCYRCHRNKPRPTTPGPAAVCAASSGTPLCPSGPPQGSSGAQAAPSPSAKKSSSDKGSGRPRGPPATPFHRRSPVPGGAAPFVDYESIALPPAAGKLPQPQGGAGSLLPQLHTQQGPPPSVGSCSHPGTPLLLSEGGGPASQASQADPAMPTLSPHPPPREEGPAAPRPSPAPQDAGGATGASPAPPQGDAAKDRPPGEQLLSPSSLLDVKPPLEAPPSCSPGGGSHQWGGPGSCSSAAATPAAPSGLPAPSSASSVGPGEDGVKRPCLPTIAHEALVEAETPPMGSRLLYDYSSVYPPPWEVPPCKRPHLGAAPRRPNAGDVCGPYSSQPYRRVEGEPPCEPQQSAPPAPGGSRDPYEFHEDCDDDAAGPASTAARAALQGTPGQPALLVPKEEDKEGVPMDTSGQELGSAATPNSGTGGSATPVPDCGALLPGSKEGSKEGAPRGGSLAGSATPGSTGDLPGVGSPPTPRHPGFTRVEDLKVTDCDLENIFDTSSSDESSDDPFQAPSTPSSTKPAGASDEPPGKSKNSTTAGILGAAELTRMFPTPPSLEHNAAPSPSGPVGVPDLLMGDGSDPFFTKGMDAYCNYGSPGFEAVRDWSYVFKPPMVHQFLSSPRYAPLGQLPSAALPPLPALECAYKPSWQRDGGAGSQAPQGSPAGAPLQGQRHLPHYHPAVHHPPTPAGPSPVGPMSSQQHMMPQEAFLRMGGHVMAGAGLHPSLLDRHPSHHQPGMDERVPYPGMLDHPSQLGPMGGPPMMGGYELGPYAANGPLGPLGAAAYMGPHGGRHLALPHQGMHPLHGQQQALGPAEGGGAVLPEADSLLVNLLLSDSLLELFRDHNFSSCTLCVCNMNIKGADVGVYLPASLVPTASEEPQYKCTCGFSAVVNRHHSHRTGLFYQDEQDVTGIPYEATPGPHRAQVGPGGGPQLPHRGPGGPLANGSLQLPKVHEEGLLEYVQSQCLGMALSPCSVLHKTLQLGAERQHDLGASPVVTGLLQVPPQLRGQGQSSLLQRQNLHHRQGPLALLPALDGCEVTLGALEAAASRPLDEPLGSPCLHRWPYLHCPCPPSSLVSVGLLRGLQPLLQDAVHKKRNQGLWEVTYRVAGPLTWRQFHRLAGRGTEDQCEPQPIPSLLVGYDRDWLALSPFALKYWDLSATYQALNLGRHCPLSRGGLREGLLRVSAQGPPPETPGGTNAEDDWFTGLGEGPLGTRLRLFARACRMQLGPHLASQSLDRGLLEGPPGAPKSGDSKAPLASPRPPPTPEGAGSAGQQEGSSTRDGGTTPRPQADSEAHNFVRWTLTIGVSVSAPRAESSQDACGALSATAPGNPSQGTSLGAPAGIGASAGPTSTGGASSTGGAASAPGGAGLGVSEEGEEEQQPPALVVYLVEPFTLGSSDPEVLRLATVGLHRCFAQLLDCLPEPLQSNTHAQILSLDSILGAGGRSAEGFRRQEQLRALSLSVFYQCARLLVHQSSVKSLTGFGPAAAQDDFLKARTAFLQTRRKKACARRLGLHKLLDWLLGVAACGPRGAGAITQPWRLVVGRLGRPDGALRLFHDRYTPDERFSSACHSCDLSTPQDASATHILVFPTSATTQSSQATFQQDHMDPLSTTLGDDDEIFKSLTEDIAVGNDFNDILNWTDSPEAPCSPTRRSSPPGSPGAMMGGGPGGRQSPFQHGGALRGPGSGGADAQEEPMQLLQQPLALGYYVSTAPTGSLPRWFWASCPHLRESCPVFLKSALLLHCPTVHQNHDDLLHGNPHLRNYHPLDSTLTTDVLRYVLEGYNTLSWLSLDPHSHDRQSCLPLHMQNLMKLYHAVEALL</sequence>
<feature type="non-terminal residue" evidence="14">
    <location>
        <position position="1"/>
    </location>
</feature>
<dbReference type="Proteomes" id="UP000001555">
    <property type="component" value="Unassembled WGS sequence"/>
</dbReference>
<feature type="compositionally biased region" description="Low complexity" evidence="10">
    <location>
        <begin position="375"/>
        <end position="391"/>
    </location>
</feature>
<dbReference type="PANTHER" id="PTHR48249:SF3">
    <property type="entry name" value="MEDIATOR OF RNA POLYMERASE II TRANSCRIPTION SUBUNIT 13"/>
    <property type="match status" value="1"/>
</dbReference>
<dbReference type="EMBL" id="ABJB010644269">
    <property type="status" value="NOT_ANNOTATED_CDS"/>
    <property type="molecule type" value="Genomic_DNA"/>
</dbReference>
<evidence type="ECO:0000256" key="3">
    <source>
        <dbReference type="ARBA" id="ARBA00019618"/>
    </source>
</evidence>
<dbReference type="HOGENOM" id="CLU_000508_0_0_1"/>
<evidence type="ECO:0000256" key="8">
    <source>
        <dbReference type="ARBA" id="ARBA00023242"/>
    </source>
</evidence>
<feature type="compositionally biased region" description="Low complexity" evidence="10">
    <location>
        <begin position="1671"/>
        <end position="1700"/>
    </location>
</feature>
<dbReference type="InterPro" id="IPR041285">
    <property type="entry name" value="MID_MedPIWI"/>
</dbReference>
<dbReference type="EMBL" id="ABJB010774739">
    <property type="status" value="NOT_ANNOTATED_CDS"/>
    <property type="molecule type" value="Genomic_DNA"/>
</dbReference>
<dbReference type="EMBL" id="DS911299">
    <property type="protein sequence ID" value="EEC16786.1"/>
    <property type="molecule type" value="Genomic_DNA"/>
</dbReference>
<dbReference type="EMBL" id="ABJB010528521">
    <property type="status" value="NOT_ANNOTATED_CDS"/>
    <property type="molecule type" value="Genomic_DNA"/>
</dbReference>
<name>B7QD64_IXOSC</name>
<dbReference type="GO" id="GO:0045944">
    <property type="term" value="P:positive regulation of transcription by RNA polymerase II"/>
    <property type="evidence" value="ECO:0000318"/>
    <property type="project" value="GO_Central"/>
</dbReference>
<dbReference type="VEuPathDB" id="VectorBase:ISCI022893"/>
<dbReference type="PANTHER" id="PTHR48249">
    <property type="entry name" value="MEDIATOR OF RNA POLYMERASE II TRANSCRIPTION SUBUNIT 13"/>
    <property type="match status" value="1"/>
</dbReference>
<comment type="subcellular location">
    <subcellularLocation>
        <location evidence="1 9">Nucleus</location>
    </subcellularLocation>
</comment>
<keyword evidence="4 9" id="KW-0678">Repressor</keyword>
<feature type="domain" description="MID" evidence="13">
    <location>
        <begin position="1490"/>
        <end position="1804"/>
    </location>
</feature>
<evidence type="ECO:0000256" key="4">
    <source>
        <dbReference type="ARBA" id="ARBA00022491"/>
    </source>
</evidence>
<feature type="compositionally biased region" description="Pro residues" evidence="10">
    <location>
        <begin position="680"/>
        <end position="691"/>
    </location>
</feature>
<feature type="region of interest" description="Disordered" evidence="10">
    <location>
        <begin position="1517"/>
        <end position="1536"/>
    </location>
</feature>
<evidence type="ECO:0000256" key="1">
    <source>
        <dbReference type="ARBA" id="ARBA00004123"/>
    </source>
</evidence>
<evidence type="ECO:0000259" key="12">
    <source>
        <dbReference type="Pfam" id="PF11597"/>
    </source>
</evidence>
<dbReference type="InterPro" id="IPR021643">
    <property type="entry name" value="Mediator_Med13_N"/>
</dbReference>
<reference evidence="15" key="2">
    <citation type="submission" date="2020-05" db="UniProtKB">
        <authorList>
            <consortium name="EnsemblMetazoa"/>
        </authorList>
    </citation>
    <scope>IDENTIFICATION</scope>
    <source>
        <strain evidence="15">wikel</strain>
    </source>
</reference>
<protein>
    <recommendedName>
        <fullName evidence="3 9">Mediator of RNA polymerase II transcription subunit 13</fullName>
    </recommendedName>
</protein>
<feature type="region of interest" description="Disordered" evidence="10">
    <location>
        <begin position="267"/>
        <end position="297"/>
    </location>
</feature>
<feature type="compositionally biased region" description="Low complexity" evidence="10">
    <location>
        <begin position="1983"/>
        <end position="1997"/>
    </location>
</feature>
<evidence type="ECO:0000259" key="13">
    <source>
        <dbReference type="Pfam" id="PF18296"/>
    </source>
</evidence>
<dbReference type="GO" id="GO:0003713">
    <property type="term" value="F:transcription coactivator activity"/>
    <property type="evidence" value="ECO:0000318"/>
    <property type="project" value="GO_Central"/>
</dbReference>
<evidence type="ECO:0000256" key="2">
    <source>
        <dbReference type="ARBA" id="ARBA00009354"/>
    </source>
</evidence>
<dbReference type="EMBL" id="ABJB010230967">
    <property type="status" value="NOT_ANNOTATED_CDS"/>
    <property type="molecule type" value="Genomic_DNA"/>
</dbReference>
<reference evidence="14 16" key="1">
    <citation type="submission" date="2008-03" db="EMBL/GenBank/DDBJ databases">
        <title>Annotation of Ixodes scapularis.</title>
        <authorList>
            <consortium name="Ixodes scapularis Genome Project Consortium"/>
            <person name="Caler E."/>
            <person name="Hannick L.I."/>
            <person name="Bidwell S."/>
            <person name="Joardar V."/>
            <person name="Thiagarajan M."/>
            <person name="Amedeo P."/>
            <person name="Galinsky K.J."/>
            <person name="Schobel S."/>
            <person name="Inman J."/>
            <person name="Hostetler J."/>
            <person name="Miller J."/>
            <person name="Hammond M."/>
            <person name="Megy K."/>
            <person name="Lawson D."/>
            <person name="Kodira C."/>
            <person name="Sutton G."/>
            <person name="Meyer J."/>
            <person name="Hill C.A."/>
            <person name="Birren B."/>
            <person name="Nene V."/>
            <person name="Collins F."/>
            <person name="Alarcon-Chaidez F."/>
            <person name="Wikel S."/>
            <person name="Strausberg R."/>
        </authorList>
    </citation>
    <scope>NUCLEOTIDE SEQUENCE [LARGE SCALE GENOMIC DNA]</scope>
    <source>
        <strain evidence="16">Wikel</strain>
        <strain evidence="14">Wikel colony</strain>
    </source>
</reference>
<evidence type="ECO:0000313" key="14">
    <source>
        <dbReference type="EMBL" id="EEC16786.1"/>
    </source>
</evidence>
<dbReference type="InParanoid" id="B7QD64"/>
<evidence type="ECO:0000256" key="5">
    <source>
        <dbReference type="ARBA" id="ARBA00023015"/>
    </source>
</evidence>
<feature type="region of interest" description="Disordered" evidence="10">
    <location>
        <begin position="370"/>
        <end position="420"/>
    </location>
</feature>
<dbReference type="EMBL" id="ABJB010618876">
    <property type="status" value="NOT_ANNOTATED_CDS"/>
    <property type="molecule type" value="Genomic_DNA"/>
</dbReference>
<gene>
    <name evidence="14" type="ORF">IscW_ISCW022893</name>
</gene>
<dbReference type="EMBL" id="ABJB010172819">
    <property type="status" value="NOT_ANNOTATED_CDS"/>
    <property type="molecule type" value="Genomic_DNA"/>
</dbReference>
<feature type="compositionally biased region" description="Pro residues" evidence="10">
    <location>
        <begin position="1017"/>
        <end position="1028"/>
    </location>
</feature>
<feature type="region of interest" description="Disordered" evidence="10">
    <location>
        <begin position="983"/>
        <end position="1035"/>
    </location>
</feature>
<feature type="compositionally biased region" description="Low complexity" evidence="10">
    <location>
        <begin position="709"/>
        <end position="719"/>
    </location>
</feature>
<dbReference type="InterPro" id="IPR051139">
    <property type="entry name" value="Mediator_complx_sub13"/>
</dbReference>
<dbReference type="Pfam" id="PF18296">
    <property type="entry name" value="MID_MedPIWI"/>
    <property type="match status" value="1"/>
</dbReference>
<feature type="compositionally biased region" description="Gly residues" evidence="10">
    <location>
        <begin position="562"/>
        <end position="573"/>
    </location>
</feature>